<feature type="region of interest" description="Disordered" evidence="1">
    <location>
        <begin position="624"/>
        <end position="646"/>
    </location>
</feature>
<feature type="compositionally biased region" description="Basic residues" evidence="1">
    <location>
        <begin position="865"/>
        <end position="875"/>
    </location>
</feature>
<organism evidence="2 3">
    <name type="scientific">Kitasatospora cheerisanensis KCTC 2395</name>
    <dbReference type="NCBI Taxonomy" id="1348663"/>
    <lineage>
        <taxon>Bacteria</taxon>
        <taxon>Bacillati</taxon>
        <taxon>Actinomycetota</taxon>
        <taxon>Actinomycetes</taxon>
        <taxon>Kitasatosporales</taxon>
        <taxon>Streptomycetaceae</taxon>
        <taxon>Kitasatospora</taxon>
    </lineage>
</organism>
<evidence type="ECO:0000256" key="1">
    <source>
        <dbReference type="SAM" id="MobiDB-lite"/>
    </source>
</evidence>
<dbReference type="AlphaFoldDB" id="A0A066YX55"/>
<dbReference type="eggNOG" id="COG1413">
    <property type="taxonomic scope" value="Bacteria"/>
</dbReference>
<sequence length="908" mass="98871">MHPLDAAPLLAAMDPLPHRERTALFVRAVRGAAPADADRLIGELAAGDRYSRRLAALAAELAGRADLLGRWLTDPDAEVRGRAIRAVRTLPVPDEAVLAAYAHGSSVVRHGLRRRLAHARREELAARLLPLARDRWGAAEAAALLPFCPPATVAAELPGLAVAVGSWSRLAKRHPDLVLDHLERELDGGPDRWTELTRPLLAALPLRPARALDLLERHRPTRLDPALAAAFGPLVRVDAERATALLADPGREPDSRERLPSRTALLRIARADPPSLPALGRRWLDRPDRFAALLRTLPPRRRPAFLDAATGGLPLPADRLTEPVLRLLPRERRWSETRRLRAAELARGLPEHAVQYLTPLLPPDEAWDALLPATRRPDPGERATAWHRLSAVAAADPRPEAPARLLAELRRTRNEQDPVRQGALRALAAFPARRFADAHAEALTDLAAEALAARDCSPGTRHALSLLAVGVLAAHPAGERPDLLAFSLAVLEELTSRTGGLTLPPLAGRLRRGQERQVLDALRPALDREERHLLLFALVRALGPRAELLPELDDRLHRALGTERDREFTEALCLWLAPRRGRAAKILTALRLDPSAAFFDPVRHHLATTRTDLLDSTLLAERPPTGRFLRPGERRPLPPARHAGRWAPRQVARAAELLDAVASDPGRTRDDRTLAVREAAHLPGHGTRLAHRHLADPDVLVAESALAALPWTDDPAAALPLLLEHVGDDRARVALYAAGRAARHADPARLAALLAEPATRTSGAKVTARKEAVRLAARFLPVDEAAGLVAAAFHAPGQHPDVRAAAAARCAELLDAAPPGRCSPRPPPIRSRRSGRPSPPRRRTCWRPVTVRTTRGWWPGSRSAPARRRTWRRPGPRSPPCRSGPGTCRARPRCCPGWSPTSTGAAPG</sequence>
<name>A0A066YX55_9ACTN</name>
<dbReference type="RefSeq" id="WP_157031960.1">
    <property type="nucleotide sequence ID" value="NZ_KK853997.1"/>
</dbReference>
<dbReference type="Proteomes" id="UP000027178">
    <property type="component" value="Unassembled WGS sequence"/>
</dbReference>
<proteinExistence type="predicted"/>
<feature type="compositionally biased region" description="Basic residues" evidence="1">
    <location>
        <begin position="830"/>
        <end position="845"/>
    </location>
</feature>
<reference evidence="2 3" key="1">
    <citation type="submission" date="2014-05" db="EMBL/GenBank/DDBJ databases">
        <title>Draft Genome Sequence of Kitasatospora cheerisanensis KCTC 2395.</title>
        <authorList>
            <person name="Nam D.H."/>
        </authorList>
    </citation>
    <scope>NUCLEOTIDE SEQUENCE [LARGE SCALE GENOMIC DNA]</scope>
    <source>
        <strain evidence="2 3">KCTC 2395</strain>
    </source>
</reference>
<dbReference type="PATRIC" id="fig|1348663.4.peg.1868"/>
<dbReference type="SUPFAM" id="SSF48371">
    <property type="entry name" value="ARM repeat"/>
    <property type="match status" value="1"/>
</dbReference>
<dbReference type="EMBL" id="JNBY01000073">
    <property type="protein sequence ID" value="KDN86118.1"/>
    <property type="molecule type" value="Genomic_DNA"/>
</dbReference>
<evidence type="ECO:0000313" key="3">
    <source>
        <dbReference type="Proteomes" id="UP000027178"/>
    </source>
</evidence>
<keyword evidence="3" id="KW-1185">Reference proteome</keyword>
<comment type="caution">
    <text evidence="2">The sequence shown here is derived from an EMBL/GenBank/DDBJ whole genome shotgun (WGS) entry which is preliminary data.</text>
</comment>
<dbReference type="HOGENOM" id="CLU_009095_0_0_11"/>
<gene>
    <name evidence="2" type="ORF">KCH_19350</name>
</gene>
<dbReference type="InterPro" id="IPR016024">
    <property type="entry name" value="ARM-type_fold"/>
</dbReference>
<dbReference type="OrthoDB" id="3273854at2"/>
<protein>
    <submittedName>
        <fullName evidence="2">Uncharacterized protein</fullName>
    </submittedName>
</protein>
<accession>A0A066YX55</accession>
<evidence type="ECO:0000313" key="2">
    <source>
        <dbReference type="EMBL" id="KDN86118.1"/>
    </source>
</evidence>
<feature type="region of interest" description="Disordered" evidence="1">
    <location>
        <begin position="817"/>
        <end position="894"/>
    </location>
</feature>